<protein>
    <recommendedName>
        <fullName evidence="4">Transposase domain-containing protein</fullName>
    </recommendedName>
</protein>
<dbReference type="PANTHER" id="PTHR33053">
    <property type="entry name" value="PROTEIN, PUTATIVE-RELATED"/>
    <property type="match status" value="1"/>
</dbReference>
<dbReference type="AlphaFoldDB" id="A0ABD1JLF5"/>
<keyword evidence="1" id="KW-0812">Transmembrane</keyword>
<organism evidence="2 3">
    <name type="scientific">Coilia grayii</name>
    <name type="common">Gray's grenadier anchovy</name>
    <dbReference type="NCBI Taxonomy" id="363190"/>
    <lineage>
        <taxon>Eukaryota</taxon>
        <taxon>Metazoa</taxon>
        <taxon>Chordata</taxon>
        <taxon>Craniata</taxon>
        <taxon>Vertebrata</taxon>
        <taxon>Euteleostomi</taxon>
        <taxon>Actinopterygii</taxon>
        <taxon>Neopterygii</taxon>
        <taxon>Teleostei</taxon>
        <taxon>Clupei</taxon>
        <taxon>Clupeiformes</taxon>
        <taxon>Clupeoidei</taxon>
        <taxon>Engraulidae</taxon>
        <taxon>Coilinae</taxon>
        <taxon>Coilia</taxon>
    </lineage>
</organism>
<dbReference type="Proteomes" id="UP001591681">
    <property type="component" value="Unassembled WGS sequence"/>
</dbReference>
<keyword evidence="1" id="KW-1133">Transmembrane helix</keyword>
<dbReference type="EMBL" id="JBHFQA010000014">
    <property type="protein sequence ID" value="KAL2087968.1"/>
    <property type="molecule type" value="Genomic_DNA"/>
</dbReference>
<feature type="transmembrane region" description="Helical" evidence="1">
    <location>
        <begin position="104"/>
        <end position="125"/>
    </location>
</feature>
<evidence type="ECO:0000313" key="2">
    <source>
        <dbReference type="EMBL" id="KAL2087968.1"/>
    </source>
</evidence>
<sequence length="665" mass="75570">MASYWTKRRRVLAKAKEMENVILQEFNSTINRPENVPPSDEQSDSALCETALDAESMSWQHTGDNDIDNFNEQCSSDDNDLSVLSSDDDNDPKEISLKDKLKQWASTFGINLVAITALLSILSTYHPELPRDARTLLGTTRKTNVEALGGGQYHHFGLVKGILSRLNSIHLPSSIQTIRLKFNIDGLPIFKSSKVQFWPILAMVDCDYTKTPFIVGLFCGTGKPSNVHEYLKAFMEDLRQMLSNGVTFRGKSLKVMVCSFICDAPARAFVKQIKSHNGYSGCDKCHQVGVWRNKMTYPDMNARLRSDEDFALMSDTDHHLQSSPLTGIVQMVTQFPIDYMHLCCLGVTRKLIIFWMKSKNLAIRQPSNVITAISTKLIALRPHTPSEFARKPRELTEIDRWKATELRQFMIYSGPVVLKRCLPQDIFENFLLFSVGMFLLLSPNLSAPMIDFADTVLRGFVTHYAELYGQGEIVYNIHQVIHLADVYKKFGALDSVSAFPFENFLGKIKKMLRKPDLPLQQVVRRLSEVSDSYTPPPRVIPLLFEQHQDGPLPLQFCNAKQYRKAVRKDFCLSVKTGDNCIVVGQEIAVVQNIVEWSDSVFVVYKRFKYRESHFTYPCPSSNIGCFQVHTLGQELEVGHLEDIRRKCVLLPDQDHFVAIPLLHQS</sequence>
<keyword evidence="1" id="KW-0472">Membrane</keyword>
<evidence type="ECO:0000313" key="3">
    <source>
        <dbReference type="Proteomes" id="UP001591681"/>
    </source>
</evidence>
<gene>
    <name evidence="2" type="ORF">ACEWY4_016796</name>
</gene>
<keyword evidence="3" id="KW-1185">Reference proteome</keyword>
<reference evidence="2 3" key="1">
    <citation type="submission" date="2024-09" db="EMBL/GenBank/DDBJ databases">
        <title>A chromosome-level genome assembly of Gray's grenadier anchovy, Coilia grayii.</title>
        <authorList>
            <person name="Fu Z."/>
        </authorList>
    </citation>
    <scope>NUCLEOTIDE SEQUENCE [LARGE SCALE GENOMIC DNA]</scope>
    <source>
        <strain evidence="2">G4</strain>
        <tissue evidence="2">Muscle</tissue>
    </source>
</reference>
<comment type="caution">
    <text evidence="2">The sequence shown here is derived from an EMBL/GenBank/DDBJ whole genome shotgun (WGS) entry which is preliminary data.</text>
</comment>
<evidence type="ECO:0000256" key="1">
    <source>
        <dbReference type="SAM" id="Phobius"/>
    </source>
</evidence>
<evidence type="ECO:0008006" key="4">
    <source>
        <dbReference type="Google" id="ProtNLM"/>
    </source>
</evidence>
<proteinExistence type="predicted"/>
<accession>A0ABD1JLF5</accession>
<dbReference type="PANTHER" id="PTHR33053:SF24">
    <property type="entry name" value="TRANSPOSASE DOMAIN-CONTAINING PROTEIN"/>
    <property type="match status" value="1"/>
</dbReference>
<name>A0ABD1JLF5_9TELE</name>